<dbReference type="AlphaFoldDB" id="A0A0F8W4X1"/>
<dbReference type="EMBL" id="LAZR01067345">
    <property type="protein sequence ID" value="KKK51772.1"/>
    <property type="molecule type" value="Genomic_DNA"/>
</dbReference>
<sequence length="108" mass="12099">MSSPIQVVRKETIAAVSANTTGDTIDCRYCMKNWSWEVIFDGAITALTVAFQLSDDNVNWYQVDTHNAITSYKRWITDYTARFARCVSTDENAAGTHQVFITGTHPST</sequence>
<evidence type="ECO:0000313" key="1">
    <source>
        <dbReference type="EMBL" id="KKK51772.1"/>
    </source>
</evidence>
<name>A0A0F8W4X1_9ZZZZ</name>
<protein>
    <submittedName>
        <fullName evidence="1">Uncharacterized protein</fullName>
    </submittedName>
</protein>
<gene>
    <name evidence="1" type="ORF">LCGC14_3111610</name>
</gene>
<proteinExistence type="predicted"/>
<comment type="caution">
    <text evidence="1">The sequence shown here is derived from an EMBL/GenBank/DDBJ whole genome shotgun (WGS) entry which is preliminary data.</text>
</comment>
<reference evidence="1" key="1">
    <citation type="journal article" date="2015" name="Nature">
        <title>Complex archaea that bridge the gap between prokaryotes and eukaryotes.</title>
        <authorList>
            <person name="Spang A."/>
            <person name="Saw J.H."/>
            <person name="Jorgensen S.L."/>
            <person name="Zaremba-Niedzwiedzka K."/>
            <person name="Martijn J."/>
            <person name="Lind A.E."/>
            <person name="van Eijk R."/>
            <person name="Schleper C."/>
            <person name="Guy L."/>
            <person name="Ettema T.J."/>
        </authorList>
    </citation>
    <scope>NUCLEOTIDE SEQUENCE</scope>
</reference>
<organism evidence="1">
    <name type="scientific">marine sediment metagenome</name>
    <dbReference type="NCBI Taxonomy" id="412755"/>
    <lineage>
        <taxon>unclassified sequences</taxon>
        <taxon>metagenomes</taxon>
        <taxon>ecological metagenomes</taxon>
    </lineage>
</organism>
<accession>A0A0F8W4X1</accession>